<dbReference type="EMBL" id="JAPZBR010000003">
    <property type="protein sequence ID" value="KAJ5357272.1"/>
    <property type="molecule type" value="Genomic_DNA"/>
</dbReference>
<reference evidence="2" key="1">
    <citation type="submission" date="2022-12" db="EMBL/GenBank/DDBJ databases">
        <authorList>
            <person name="Petersen C."/>
        </authorList>
    </citation>
    <scope>NUCLEOTIDE SEQUENCE</scope>
    <source>
        <strain evidence="2">IBT 35675</strain>
    </source>
</reference>
<name>A0A9W9RBV3_PENBR</name>
<dbReference type="InterPro" id="IPR021858">
    <property type="entry name" value="Fun_TF"/>
</dbReference>
<dbReference type="Proteomes" id="UP001148299">
    <property type="component" value="Unassembled WGS sequence"/>
</dbReference>
<keyword evidence="3" id="KW-1185">Reference proteome</keyword>
<accession>A0A9W9RBV3</accession>
<sequence length="461" mass="50871">MVQPAAEKKHTFIRPNFVSSSSTPEEMDVEQTTSSPATVVQQNDSPRSFTETSIAYGVIHRSMESHNLFQAFISNCFPTHLSPTTHSWIPLLGKIPSRVEALETSTAAIAASAIGHMFQDTALIKQSLNYYTRGLNQLQRALRDPNLMREDGTLAACMALSLYEALECPNLGSEGYFNHCHGLIALIKARGHEAHSSGVGHRLFLGVRVPGILSALYCRTSSMFLEPSWMEKPWEGTQKTNRDRVTDCLAQAPAILEQVGSLIHMSPVQQPSLLQKLISECWHIDEQMDNIYEDMQLSAAGALYWPVESQLDSVAGLQGATTLFPVVFCFQNIQIAATLVLLWATRTMLWAGLTNMYQHLEAITPCESFSPSPSLEALSGSNPAFRCKDYILMAHQVCQSVEYFLNDEMMLSGALSVSPALGIVADSLCNRPGHAEEIAWIQRAMGLARRKGMGVLEHVKL</sequence>
<evidence type="ECO:0000256" key="1">
    <source>
        <dbReference type="SAM" id="MobiDB-lite"/>
    </source>
</evidence>
<dbReference type="Pfam" id="PF11951">
    <property type="entry name" value="Fungal_trans_2"/>
    <property type="match status" value="1"/>
</dbReference>
<evidence type="ECO:0000313" key="2">
    <source>
        <dbReference type="EMBL" id="KAJ5357272.1"/>
    </source>
</evidence>
<protein>
    <submittedName>
        <fullName evidence="2">Uncharacterized protein</fullName>
    </submittedName>
</protein>
<dbReference type="InterPro" id="IPR053178">
    <property type="entry name" value="Osmoadaptation_assoc"/>
</dbReference>
<dbReference type="PANTHER" id="PTHR38111">
    <property type="entry name" value="ZN(2)-C6 FUNGAL-TYPE DOMAIN-CONTAINING PROTEIN-RELATED"/>
    <property type="match status" value="1"/>
</dbReference>
<evidence type="ECO:0000313" key="3">
    <source>
        <dbReference type="Proteomes" id="UP001148299"/>
    </source>
</evidence>
<proteinExistence type="predicted"/>
<reference evidence="2" key="2">
    <citation type="journal article" date="2023" name="IMA Fungus">
        <title>Comparative genomic study of the Penicillium genus elucidates a diverse pangenome and 15 lateral gene transfer events.</title>
        <authorList>
            <person name="Petersen C."/>
            <person name="Sorensen T."/>
            <person name="Nielsen M.R."/>
            <person name="Sondergaard T.E."/>
            <person name="Sorensen J.L."/>
            <person name="Fitzpatrick D.A."/>
            <person name="Frisvad J.C."/>
            <person name="Nielsen K.L."/>
        </authorList>
    </citation>
    <scope>NUCLEOTIDE SEQUENCE</scope>
    <source>
        <strain evidence="2">IBT 35675</strain>
    </source>
</reference>
<gene>
    <name evidence="2" type="ORF">N7541_004430</name>
</gene>
<comment type="caution">
    <text evidence="2">The sequence shown here is derived from an EMBL/GenBank/DDBJ whole genome shotgun (WGS) entry which is preliminary data.</text>
</comment>
<dbReference type="AlphaFoldDB" id="A0A9W9RBV3"/>
<dbReference type="PANTHER" id="PTHR38111:SF11">
    <property type="entry name" value="TRANSCRIPTION FACTOR DOMAIN-CONTAINING PROTEIN-RELATED"/>
    <property type="match status" value="1"/>
</dbReference>
<organism evidence="2 3">
    <name type="scientific">Penicillium brevicompactum</name>
    <dbReference type="NCBI Taxonomy" id="5074"/>
    <lineage>
        <taxon>Eukaryota</taxon>
        <taxon>Fungi</taxon>
        <taxon>Dikarya</taxon>
        <taxon>Ascomycota</taxon>
        <taxon>Pezizomycotina</taxon>
        <taxon>Eurotiomycetes</taxon>
        <taxon>Eurotiomycetidae</taxon>
        <taxon>Eurotiales</taxon>
        <taxon>Aspergillaceae</taxon>
        <taxon>Penicillium</taxon>
    </lineage>
</organism>
<feature type="region of interest" description="Disordered" evidence="1">
    <location>
        <begin position="13"/>
        <end position="46"/>
    </location>
</feature>
<feature type="compositionally biased region" description="Polar residues" evidence="1">
    <location>
        <begin position="17"/>
        <end position="46"/>
    </location>
</feature>